<dbReference type="SUPFAM" id="SSF53850">
    <property type="entry name" value="Periplasmic binding protein-like II"/>
    <property type="match status" value="1"/>
</dbReference>
<dbReference type="Pfam" id="PF03466">
    <property type="entry name" value="LysR_substrate"/>
    <property type="match status" value="1"/>
</dbReference>
<proteinExistence type="inferred from homology"/>
<evidence type="ECO:0000313" key="8">
    <source>
        <dbReference type="EMBL" id="TWB12974.1"/>
    </source>
</evidence>
<dbReference type="GO" id="GO:0000976">
    <property type="term" value="F:transcription cis-regulatory region binding"/>
    <property type="evidence" value="ECO:0007669"/>
    <property type="project" value="TreeGrafter"/>
</dbReference>
<evidence type="ECO:0000259" key="7">
    <source>
        <dbReference type="PROSITE" id="PS50931"/>
    </source>
</evidence>
<dbReference type="Pfam" id="PF00126">
    <property type="entry name" value="HTH_1"/>
    <property type="match status" value="1"/>
</dbReference>
<dbReference type="AlphaFoldDB" id="A0A560EUG2"/>
<dbReference type="PANTHER" id="PTHR30126:SF5">
    <property type="entry name" value="HTH-TYPE TRANSCRIPTIONAL ACTIVATOR CMPR"/>
    <property type="match status" value="1"/>
</dbReference>
<gene>
    <name evidence="8" type="ORF">FBZ89_12275</name>
</gene>
<dbReference type="InterPro" id="IPR036388">
    <property type="entry name" value="WH-like_DNA-bd_sf"/>
</dbReference>
<keyword evidence="2" id="KW-0805">Transcription regulation</keyword>
<evidence type="ECO:0000313" key="9">
    <source>
        <dbReference type="Proteomes" id="UP000319859"/>
    </source>
</evidence>
<feature type="domain" description="HTH lysR-type" evidence="7">
    <location>
        <begin position="4"/>
        <end position="61"/>
    </location>
</feature>
<dbReference type="Proteomes" id="UP000319859">
    <property type="component" value="Unassembled WGS sequence"/>
</dbReference>
<keyword evidence="3 8" id="KW-0238">DNA-binding</keyword>
<dbReference type="EMBL" id="VITN01000022">
    <property type="protein sequence ID" value="TWB12974.1"/>
    <property type="molecule type" value="Genomic_DNA"/>
</dbReference>
<comment type="caution">
    <text evidence="8">The sequence shown here is derived from an EMBL/GenBank/DDBJ whole genome shotgun (WGS) entry which is preliminary data.</text>
</comment>
<dbReference type="InterPro" id="IPR000847">
    <property type="entry name" value="LysR_HTH_N"/>
</dbReference>
<dbReference type="PRINTS" id="PR00039">
    <property type="entry name" value="HTHLYSR"/>
</dbReference>
<dbReference type="FunFam" id="1.10.10.10:FF:000001">
    <property type="entry name" value="LysR family transcriptional regulator"/>
    <property type="match status" value="1"/>
</dbReference>
<comment type="similarity">
    <text evidence="1">Belongs to the LysR transcriptional regulatory family.</text>
</comment>
<evidence type="ECO:0000256" key="6">
    <source>
        <dbReference type="ARBA" id="ARBA00043141"/>
    </source>
</evidence>
<evidence type="ECO:0000256" key="2">
    <source>
        <dbReference type="ARBA" id="ARBA00023015"/>
    </source>
</evidence>
<reference evidence="8 9" key="1">
    <citation type="submission" date="2019-06" db="EMBL/GenBank/DDBJ databases">
        <title>Genomic Encyclopedia of Type Strains, Phase IV (KMG-V): Genome sequencing to study the core and pangenomes of soil and plant-associated prokaryotes.</title>
        <authorList>
            <person name="Whitman W."/>
        </authorList>
    </citation>
    <scope>NUCLEOTIDE SEQUENCE [LARGE SCALE GENOMIC DNA]</scope>
    <source>
        <strain evidence="8 9">BR 11880</strain>
    </source>
</reference>
<dbReference type="Gene3D" id="1.10.10.10">
    <property type="entry name" value="Winged helix-like DNA-binding domain superfamily/Winged helix DNA-binding domain"/>
    <property type="match status" value="1"/>
</dbReference>
<dbReference type="SUPFAM" id="SSF46785">
    <property type="entry name" value="Winged helix' DNA-binding domain"/>
    <property type="match status" value="1"/>
</dbReference>
<evidence type="ECO:0000256" key="5">
    <source>
        <dbReference type="ARBA" id="ARBA00039279"/>
    </source>
</evidence>
<evidence type="ECO:0000256" key="4">
    <source>
        <dbReference type="ARBA" id="ARBA00023163"/>
    </source>
</evidence>
<dbReference type="GO" id="GO:0003700">
    <property type="term" value="F:DNA-binding transcription factor activity"/>
    <property type="evidence" value="ECO:0007669"/>
    <property type="project" value="InterPro"/>
</dbReference>
<dbReference type="PANTHER" id="PTHR30126">
    <property type="entry name" value="HTH-TYPE TRANSCRIPTIONAL REGULATOR"/>
    <property type="match status" value="1"/>
</dbReference>
<evidence type="ECO:0000256" key="1">
    <source>
        <dbReference type="ARBA" id="ARBA00009437"/>
    </source>
</evidence>
<dbReference type="RefSeq" id="WP_145753163.1">
    <property type="nucleotide sequence ID" value="NZ_VITN01000022.1"/>
</dbReference>
<name>A0A560EUG2_9PROT</name>
<protein>
    <recommendedName>
        <fullName evidence="5">HTH-type transcriptional regulator CbbR</fullName>
    </recommendedName>
    <alternativeName>
        <fullName evidence="6">RuBisCO operon transcriptional regulator</fullName>
    </alternativeName>
</protein>
<dbReference type="CDD" id="cd08419">
    <property type="entry name" value="PBP2_CbbR_RubisCO_like"/>
    <property type="match status" value="1"/>
</dbReference>
<dbReference type="PROSITE" id="PS50931">
    <property type="entry name" value="HTH_LYSR"/>
    <property type="match status" value="1"/>
</dbReference>
<sequence length="306" mass="33240">MRNVTLKQLRALAAVAETGSVTAAAKRLHVTPPAVTMQVQALEDLLGVPLLDRLGERFKPTDAGREVIETVTRIEAELHNCAAAMEALRNLSGGRVAVGVVSTAKYFAPYALGAFRAEYPQIELSLMVGNREDIIAALKADSIDIAIMGRPPRDLQVDMHAIGDHPHIMIAPPHHPLVGRRHLKLAEFAHETFLVREVGSGTRMLMEWFFAQADLHPPISMEVGSNETVKQAVMAGLGLSFISAHTIAAELESGRLAPLDVEGLPIVRQWFLAKRSDKRLAPAAAAVKAFLVERGREFLPSVKPIA</sequence>
<organism evidence="8 9">
    <name type="scientific">Nitrospirillum amazonense</name>
    <dbReference type="NCBI Taxonomy" id="28077"/>
    <lineage>
        <taxon>Bacteria</taxon>
        <taxon>Pseudomonadati</taxon>
        <taxon>Pseudomonadota</taxon>
        <taxon>Alphaproteobacteria</taxon>
        <taxon>Rhodospirillales</taxon>
        <taxon>Azospirillaceae</taxon>
        <taxon>Nitrospirillum</taxon>
    </lineage>
</organism>
<keyword evidence="4" id="KW-0804">Transcription</keyword>
<dbReference type="Gene3D" id="3.40.190.290">
    <property type="match status" value="1"/>
</dbReference>
<dbReference type="InterPro" id="IPR036390">
    <property type="entry name" value="WH_DNA-bd_sf"/>
</dbReference>
<dbReference type="InterPro" id="IPR005119">
    <property type="entry name" value="LysR_subst-bd"/>
</dbReference>
<dbReference type="OrthoDB" id="9808620at2"/>
<accession>A0A560EUG2</accession>
<evidence type="ECO:0000256" key="3">
    <source>
        <dbReference type="ARBA" id="ARBA00023125"/>
    </source>
</evidence>